<dbReference type="InterPro" id="IPR015421">
    <property type="entry name" value="PyrdxlP-dep_Trfase_major"/>
</dbReference>
<keyword evidence="1" id="KW-1133">Transmembrane helix</keyword>
<dbReference type="SUPFAM" id="SSF53383">
    <property type="entry name" value="PLP-dependent transferases"/>
    <property type="match status" value="2"/>
</dbReference>
<dbReference type="Gene3D" id="3.90.1150.10">
    <property type="entry name" value="Aspartate Aminotransferase, domain 1"/>
    <property type="match status" value="1"/>
</dbReference>
<evidence type="ECO:0000256" key="1">
    <source>
        <dbReference type="SAM" id="Phobius"/>
    </source>
</evidence>
<reference evidence="2 3" key="1">
    <citation type="submission" date="2023-12" db="EMBL/GenBank/DDBJ databases">
        <title>A high-quality genome assembly for Dillenia turbinata (Dilleniales).</title>
        <authorList>
            <person name="Chanderbali A."/>
        </authorList>
    </citation>
    <scope>NUCLEOTIDE SEQUENCE [LARGE SCALE GENOMIC DNA]</scope>
    <source>
        <strain evidence="2">LSX21</strain>
        <tissue evidence="2">Leaf</tissue>
    </source>
</reference>
<protein>
    <recommendedName>
        <fullName evidence="4">Aminotransferase class I/classII domain-containing protein</fullName>
    </recommendedName>
</protein>
<sequence length="237" mass="27206">MLAHPSIHIFAIFSTIFLIYLMLSWFLHGAFPQILEKTEDFFSKIKGVMREAANICYDRFKEFPSIYCPYKPEGSMFIMVKLNLSLLEDIDNDMDFCLKLAKEEFVIILPGKTLKLTLDYFGHILGDFRDAINVILNQFALITLELDSRTMWVCRAVAEHLSKDLPYKLSPYDAYITIGSSLATEFILAVLSGPGADILLPRKSYPYYEARAAYEHLQVCHSEVSPHDRWLGSLVSW</sequence>
<dbReference type="InterPro" id="IPR015424">
    <property type="entry name" value="PyrdxlP-dep_Trfase"/>
</dbReference>
<dbReference type="InterPro" id="IPR015422">
    <property type="entry name" value="PyrdxlP-dep_Trfase_small"/>
</dbReference>
<evidence type="ECO:0000313" key="3">
    <source>
        <dbReference type="Proteomes" id="UP001370490"/>
    </source>
</evidence>
<dbReference type="GO" id="GO:0006572">
    <property type="term" value="P:L-tyrosine catabolic process"/>
    <property type="evidence" value="ECO:0007669"/>
    <property type="project" value="TreeGrafter"/>
</dbReference>
<dbReference type="PANTHER" id="PTHR45744">
    <property type="entry name" value="TYROSINE AMINOTRANSFERASE"/>
    <property type="match status" value="1"/>
</dbReference>
<gene>
    <name evidence="2" type="ORF">RJ641_015530</name>
</gene>
<dbReference type="PANTHER" id="PTHR45744:SF11">
    <property type="entry name" value="TYROSINE AMINOTRANSFERASE"/>
    <property type="match status" value="1"/>
</dbReference>
<accession>A0AAN8UX19</accession>
<dbReference type="AlphaFoldDB" id="A0AAN8UX19"/>
<feature type="transmembrane region" description="Helical" evidence="1">
    <location>
        <begin position="6"/>
        <end position="27"/>
    </location>
</feature>
<dbReference type="GO" id="GO:0004838">
    <property type="term" value="F:L-tyrosine-2-oxoglutarate transaminase activity"/>
    <property type="evidence" value="ECO:0007669"/>
    <property type="project" value="TreeGrafter"/>
</dbReference>
<comment type="caution">
    <text evidence="2">The sequence shown here is derived from an EMBL/GenBank/DDBJ whole genome shotgun (WGS) entry which is preliminary data.</text>
</comment>
<proteinExistence type="predicted"/>
<evidence type="ECO:0000313" key="2">
    <source>
        <dbReference type="EMBL" id="KAK6919626.1"/>
    </source>
</evidence>
<dbReference type="Proteomes" id="UP001370490">
    <property type="component" value="Unassembled WGS sequence"/>
</dbReference>
<keyword evidence="1" id="KW-0812">Transmembrane</keyword>
<name>A0AAN8UX19_9MAGN</name>
<keyword evidence="1" id="KW-0472">Membrane</keyword>
<organism evidence="2 3">
    <name type="scientific">Dillenia turbinata</name>
    <dbReference type="NCBI Taxonomy" id="194707"/>
    <lineage>
        <taxon>Eukaryota</taxon>
        <taxon>Viridiplantae</taxon>
        <taxon>Streptophyta</taxon>
        <taxon>Embryophyta</taxon>
        <taxon>Tracheophyta</taxon>
        <taxon>Spermatophyta</taxon>
        <taxon>Magnoliopsida</taxon>
        <taxon>eudicotyledons</taxon>
        <taxon>Gunneridae</taxon>
        <taxon>Pentapetalae</taxon>
        <taxon>Dilleniales</taxon>
        <taxon>Dilleniaceae</taxon>
        <taxon>Dillenia</taxon>
    </lineage>
</organism>
<keyword evidence="3" id="KW-1185">Reference proteome</keyword>
<evidence type="ECO:0008006" key="4">
    <source>
        <dbReference type="Google" id="ProtNLM"/>
    </source>
</evidence>
<dbReference type="EMBL" id="JBAMMX010000021">
    <property type="protein sequence ID" value="KAK6919626.1"/>
    <property type="molecule type" value="Genomic_DNA"/>
</dbReference>
<dbReference type="Gene3D" id="3.40.640.10">
    <property type="entry name" value="Type I PLP-dependent aspartate aminotransferase-like (Major domain)"/>
    <property type="match status" value="1"/>
</dbReference>